<feature type="transmembrane region" description="Helical" evidence="1">
    <location>
        <begin position="59"/>
        <end position="83"/>
    </location>
</feature>
<dbReference type="InterPro" id="IPR006938">
    <property type="entry name" value="DUF624"/>
</dbReference>
<gene>
    <name evidence="2" type="ordered locus">SBI_08632</name>
</gene>
<evidence type="ECO:0000313" key="3">
    <source>
        <dbReference type="Proteomes" id="UP000000377"/>
    </source>
</evidence>
<evidence type="ECO:0000256" key="1">
    <source>
        <dbReference type="SAM" id="Phobius"/>
    </source>
</evidence>
<protein>
    <recommendedName>
        <fullName evidence="4">Integral membrane protein</fullName>
    </recommendedName>
</protein>
<dbReference type="STRING" id="749414.SBI_08632"/>
<keyword evidence="1" id="KW-0812">Transmembrane</keyword>
<reference evidence="2 3" key="1">
    <citation type="journal article" date="2010" name="J. Bacteriol.">
        <title>Genome sequence of the milbemycin-producing bacterium Streptomyces bingchenggensis.</title>
        <authorList>
            <person name="Wang X.J."/>
            <person name="Yan Y.J."/>
            <person name="Zhang B."/>
            <person name="An J."/>
            <person name="Wang J.J."/>
            <person name="Tian J."/>
            <person name="Jiang L."/>
            <person name="Chen Y.H."/>
            <person name="Huang S.X."/>
            <person name="Yin M."/>
            <person name="Zhang J."/>
            <person name="Gao A.L."/>
            <person name="Liu C.X."/>
            <person name="Zhu Z.X."/>
            <person name="Xiang W.S."/>
        </authorList>
    </citation>
    <scope>NUCLEOTIDE SEQUENCE [LARGE SCALE GENOMIC DNA]</scope>
    <source>
        <strain evidence="2 3">BCW-1</strain>
    </source>
</reference>
<dbReference type="eggNOG" id="COG5578">
    <property type="taxonomic scope" value="Bacteria"/>
</dbReference>
<feature type="transmembrane region" description="Helical" evidence="1">
    <location>
        <begin position="134"/>
        <end position="152"/>
    </location>
</feature>
<keyword evidence="3" id="KW-1185">Reference proteome</keyword>
<feature type="transmembrane region" description="Helical" evidence="1">
    <location>
        <begin position="159"/>
        <end position="178"/>
    </location>
</feature>
<sequence length="190" mass="20635">MVFLMVQLNLLWLVFTLLGGVVLGTAPATIAAAHCVREHGEGRLNRPVATFIRTWRSEFYGANLALLPLAGMLTVLGWNYLVYSAAGPDASLPRLATLAALIVGGTVCTWLPGLYVHYDVPRSRFLLTGLRLTLGKPVFSVLQLLMVTAAVYASSKITLLPLVVAVGTWLYLSTWLTLRCFAQNEAFLAA</sequence>
<accession>D7BW40</accession>
<dbReference type="EMBL" id="CP002047">
    <property type="protein sequence ID" value="ADI11750.1"/>
    <property type="molecule type" value="Genomic_DNA"/>
</dbReference>
<name>D7BW40_STRBB</name>
<evidence type="ECO:0008006" key="4">
    <source>
        <dbReference type="Google" id="ProtNLM"/>
    </source>
</evidence>
<dbReference type="Proteomes" id="UP000000377">
    <property type="component" value="Chromosome"/>
</dbReference>
<feature type="transmembrane region" description="Helical" evidence="1">
    <location>
        <begin position="95"/>
        <end position="114"/>
    </location>
</feature>
<dbReference type="PATRIC" id="fig|749414.3.peg.8878"/>
<organism evidence="2 3">
    <name type="scientific">Streptomyces bingchenggensis (strain BCW-1)</name>
    <dbReference type="NCBI Taxonomy" id="749414"/>
    <lineage>
        <taxon>Bacteria</taxon>
        <taxon>Bacillati</taxon>
        <taxon>Actinomycetota</taxon>
        <taxon>Actinomycetes</taxon>
        <taxon>Kitasatosporales</taxon>
        <taxon>Streptomycetaceae</taxon>
        <taxon>Streptomyces</taxon>
    </lineage>
</organism>
<dbReference type="AlphaFoldDB" id="D7BW40"/>
<dbReference type="KEGG" id="sbh:SBI_08632"/>
<dbReference type="HOGENOM" id="CLU_107512_0_0_11"/>
<keyword evidence="1" id="KW-1133">Transmembrane helix</keyword>
<dbReference type="Pfam" id="PF04854">
    <property type="entry name" value="DUF624"/>
    <property type="match status" value="1"/>
</dbReference>
<keyword evidence="1" id="KW-0472">Membrane</keyword>
<evidence type="ECO:0000313" key="2">
    <source>
        <dbReference type="EMBL" id="ADI11750.1"/>
    </source>
</evidence>
<proteinExistence type="predicted"/>